<dbReference type="InterPro" id="IPR001242">
    <property type="entry name" value="Condensation_dom"/>
</dbReference>
<dbReference type="AlphaFoldDB" id="A0A0M9GGC5"/>
<evidence type="ECO:0000313" key="3">
    <source>
        <dbReference type="Proteomes" id="UP000037931"/>
    </source>
</evidence>
<feature type="domain" description="Carrier" evidence="1">
    <location>
        <begin position="949"/>
        <end position="1026"/>
    </location>
</feature>
<dbReference type="GO" id="GO:0043041">
    <property type="term" value="P:amino acid activation for nonribosomal peptide biosynthetic process"/>
    <property type="evidence" value="ECO:0007669"/>
    <property type="project" value="TreeGrafter"/>
</dbReference>
<dbReference type="PANTHER" id="PTHR45527">
    <property type="entry name" value="NONRIBOSOMAL PEPTIDE SYNTHETASE"/>
    <property type="match status" value="1"/>
</dbReference>
<protein>
    <submittedName>
        <fullName evidence="2">Non-ribosomal peptide synthase</fullName>
    </submittedName>
</protein>
<dbReference type="Pfam" id="PF00668">
    <property type="entry name" value="Condensation"/>
    <property type="match status" value="1"/>
</dbReference>
<keyword evidence="3" id="KW-1185">Reference proteome</keyword>
<dbReference type="PANTHER" id="PTHR45527:SF1">
    <property type="entry name" value="FATTY ACID SYNTHASE"/>
    <property type="match status" value="1"/>
</dbReference>
<accession>A0A0M9GGC5</accession>
<dbReference type="InterPro" id="IPR023213">
    <property type="entry name" value="CAT-like_dom_sf"/>
</dbReference>
<proteinExistence type="predicted"/>
<dbReference type="InterPro" id="IPR042099">
    <property type="entry name" value="ANL_N_sf"/>
</dbReference>
<dbReference type="InterPro" id="IPR045851">
    <property type="entry name" value="AMP-bd_C_sf"/>
</dbReference>
<dbReference type="Gene3D" id="3.30.559.30">
    <property type="entry name" value="Nonribosomal peptide synthetase, condensation domain"/>
    <property type="match status" value="1"/>
</dbReference>
<sequence>MAERQILAPPSLAQQRIYAAHVIGGEGASYSVPMAWQMNGPLDIDRVRNCMQMLVQRHEVLRQSFVRFGGELVGVISLRAELDFTALSLLDVPGQAPSAVAHRWLEEEASRPFDVAHGRLFRGRVINARDGSSYLLWILHHLVCDEWSTAQLLEEFVALYNDGLVALPPPSAYRDYVQWERQQGDSDGLTHLLEKCVKRLERASAEPSRVVRNDMTNGNRTALEQRELGCEASAAVSKAARALKVSEFVFMLAAFVMLQARYSTTRNVSLITPVTARLDERLMSVVGPVQQLALIGERVAPNQAFSDVCQRIARQVEEAMSPDYPSMNRVLSEHALRNSGARADLPGTLFVMTGPAMDLQLGGVQGSSLGLRNREAKTNLLVCASRSNGVVHLAFEYRQEVFDQGICEQMLADYAHLLELCANDDLTCEQRVGQAYPSHRPVNPLAQAVPRGSVPQWLADVARSNPEAVAITGAEQVTYGQLDQFSADVAQRLATMALHGEACVAVWGRLSARMIGAMWGVMRSGACVVPFDADLPWYRVEMLCQRDGIQSLVICDPSLVANYAPQDMGMPVVVLDQALAVMPSCPVIEAMVPVHASSLAYVMYTSGSTGEPKGVSVSHSAFASFIHWATNAFEFRRIEAFNVLTHASFDVSLFEVFAPLAAGCPLYIDAGKTYHDRLRGLSAGGFAAVPSVLRSALATGISLQSVTHLFVAGEVFSPALAALLTSEAPESSVWNLYGPTEAVVYTSLHKVVGQGPVPIGVSRDGLQCYVIRDDWTRLPDGAVGELAIGGAIARGYRDMPALTAARFVPDPFSGQIGARMYLTGDSVFVDGRGMLNYVGRRDRQLKSLGARLEPEEIERALLDHPQVTAAFVCGSSKEGLLVAFVEARAAQLQEHDLRRFCLQRLPRAMTPKRFVISDHLERTAAGKLDASALRGRLKQLEYQALTAGQPTTETQRLLMQLWGELLGHTAFDIRTNFFEAGGNSLMLLALHDRLPGNKSGVDALSVIDLFTYTTVEQMAARLDHTVRPIMDETSSRSANNYRAALRRHKVKYGNDESI</sequence>
<dbReference type="InterPro" id="IPR009081">
    <property type="entry name" value="PP-bd_ACP"/>
</dbReference>
<dbReference type="EMBL" id="JSYZ01000010">
    <property type="protein sequence ID" value="KPA90326.1"/>
    <property type="molecule type" value="Genomic_DNA"/>
</dbReference>
<reference evidence="2 3" key="1">
    <citation type="journal article" date="2015" name="PLoS ONE">
        <title>Rice-Infecting Pseudomonas Genomes Are Highly Accessorized and Harbor Multiple Putative Virulence Mechanisms to Cause Sheath Brown Rot.</title>
        <authorList>
            <person name="Quibod I.L."/>
            <person name="Grande G."/>
            <person name="Oreiro E.G."/>
            <person name="Borja F.N."/>
            <person name="Dossa G.S."/>
            <person name="Mauleon R."/>
            <person name="Cruz C.V."/>
            <person name="Oliva R."/>
        </authorList>
    </citation>
    <scope>NUCLEOTIDE SEQUENCE [LARGE SCALE GENOMIC DNA]</scope>
    <source>
        <strain evidence="2 3">IRRI 6609</strain>
    </source>
</reference>
<evidence type="ECO:0000259" key="1">
    <source>
        <dbReference type="PROSITE" id="PS50075"/>
    </source>
</evidence>
<dbReference type="SUPFAM" id="SSF56801">
    <property type="entry name" value="Acetyl-CoA synthetase-like"/>
    <property type="match status" value="1"/>
</dbReference>
<dbReference type="GO" id="GO:0005829">
    <property type="term" value="C:cytosol"/>
    <property type="evidence" value="ECO:0007669"/>
    <property type="project" value="TreeGrafter"/>
</dbReference>
<dbReference type="GO" id="GO:0009366">
    <property type="term" value="C:enterobactin synthetase complex"/>
    <property type="evidence" value="ECO:0007669"/>
    <property type="project" value="TreeGrafter"/>
</dbReference>
<dbReference type="InterPro" id="IPR020845">
    <property type="entry name" value="AMP-binding_CS"/>
</dbReference>
<dbReference type="GO" id="GO:0009239">
    <property type="term" value="P:enterobactin biosynthetic process"/>
    <property type="evidence" value="ECO:0007669"/>
    <property type="project" value="TreeGrafter"/>
</dbReference>
<dbReference type="GO" id="GO:0031177">
    <property type="term" value="F:phosphopantetheine binding"/>
    <property type="evidence" value="ECO:0007669"/>
    <property type="project" value="TreeGrafter"/>
</dbReference>
<dbReference type="Proteomes" id="UP000037931">
    <property type="component" value="Unassembled WGS sequence"/>
</dbReference>
<dbReference type="InterPro" id="IPR000873">
    <property type="entry name" value="AMP-dep_synth/lig_dom"/>
</dbReference>
<dbReference type="SUPFAM" id="SSF52777">
    <property type="entry name" value="CoA-dependent acyltransferases"/>
    <property type="match status" value="2"/>
</dbReference>
<dbReference type="InterPro" id="IPR036736">
    <property type="entry name" value="ACP-like_sf"/>
</dbReference>
<evidence type="ECO:0000313" key="2">
    <source>
        <dbReference type="EMBL" id="KPA90326.1"/>
    </source>
</evidence>
<dbReference type="InterPro" id="IPR025110">
    <property type="entry name" value="AMP-bd_C"/>
</dbReference>
<dbReference type="Pfam" id="PF00501">
    <property type="entry name" value="AMP-binding"/>
    <property type="match status" value="1"/>
</dbReference>
<dbReference type="SUPFAM" id="SSF47336">
    <property type="entry name" value="ACP-like"/>
    <property type="match status" value="1"/>
</dbReference>
<dbReference type="GO" id="GO:0047527">
    <property type="term" value="F:2,3-dihydroxybenzoate-serine ligase activity"/>
    <property type="evidence" value="ECO:0007669"/>
    <property type="project" value="TreeGrafter"/>
</dbReference>
<dbReference type="PATRIC" id="fig|50340.43.peg.426"/>
<dbReference type="Pfam" id="PF00550">
    <property type="entry name" value="PP-binding"/>
    <property type="match status" value="1"/>
</dbReference>
<comment type="caution">
    <text evidence="2">The sequence shown here is derived from an EMBL/GenBank/DDBJ whole genome shotgun (WGS) entry which is preliminary data.</text>
</comment>
<dbReference type="PROSITE" id="PS00455">
    <property type="entry name" value="AMP_BINDING"/>
    <property type="match status" value="1"/>
</dbReference>
<organism evidence="2 3">
    <name type="scientific">Pseudomonas asplenii</name>
    <dbReference type="NCBI Taxonomy" id="53407"/>
    <lineage>
        <taxon>Bacteria</taxon>
        <taxon>Pseudomonadati</taxon>
        <taxon>Pseudomonadota</taxon>
        <taxon>Gammaproteobacteria</taxon>
        <taxon>Pseudomonadales</taxon>
        <taxon>Pseudomonadaceae</taxon>
        <taxon>Pseudomonas</taxon>
    </lineage>
</organism>
<dbReference type="Gene3D" id="3.30.300.30">
    <property type="match status" value="1"/>
</dbReference>
<name>A0A0M9GGC5_9PSED</name>
<dbReference type="Pfam" id="PF13193">
    <property type="entry name" value="AMP-binding_C"/>
    <property type="match status" value="1"/>
</dbReference>
<dbReference type="Gene3D" id="3.40.50.12780">
    <property type="entry name" value="N-terminal domain of ligase-like"/>
    <property type="match status" value="1"/>
</dbReference>
<dbReference type="Gene3D" id="3.30.559.10">
    <property type="entry name" value="Chloramphenicol acetyltransferase-like domain"/>
    <property type="match status" value="1"/>
</dbReference>
<dbReference type="STRING" id="50340.PF66_03132"/>
<gene>
    <name evidence="2" type="ORF">PF66_03132</name>
</gene>
<dbReference type="PROSITE" id="PS50075">
    <property type="entry name" value="CARRIER"/>
    <property type="match status" value="1"/>
</dbReference>
<dbReference type="Gene3D" id="1.10.1200.10">
    <property type="entry name" value="ACP-like"/>
    <property type="match status" value="1"/>
</dbReference>